<dbReference type="Proteomes" id="UP000229433">
    <property type="component" value="Unassembled WGS sequence"/>
</dbReference>
<reference evidence="2 3" key="1">
    <citation type="submission" date="2017-08" db="EMBL/GenBank/DDBJ databases">
        <title>The whole genome shortgun sequences of strain Leeuwenhoekiella nanhaiensis G18 from the South China Sea.</title>
        <authorList>
            <person name="Liu Q."/>
        </authorList>
    </citation>
    <scope>NUCLEOTIDE SEQUENCE [LARGE SCALE GENOMIC DNA]</scope>
    <source>
        <strain evidence="2 3">G18</strain>
    </source>
</reference>
<dbReference type="EMBL" id="NQXA01000010">
    <property type="protein sequence ID" value="PHQ28947.1"/>
    <property type="molecule type" value="Genomic_DNA"/>
</dbReference>
<dbReference type="InterPro" id="IPR010502">
    <property type="entry name" value="Carb-bd_dom_fam9"/>
</dbReference>
<dbReference type="Gene3D" id="2.60.40.1190">
    <property type="match status" value="1"/>
</dbReference>
<accession>A0A2G1VQ97</accession>
<dbReference type="GO" id="GO:0004553">
    <property type="term" value="F:hydrolase activity, hydrolyzing O-glycosyl compounds"/>
    <property type="evidence" value="ECO:0007669"/>
    <property type="project" value="InterPro"/>
</dbReference>
<dbReference type="AlphaFoldDB" id="A0A2G1VQ97"/>
<organism evidence="2 3">
    <name type="scientific">Leeuwenhoekiella nanhaiensis</name>
    <dbReference type="NCBI Taxonomy" id="1655491"/>
    <lineage>
        <taxon>Bacteria</taxon>
        <taxon>Pseudomonadati</taxon>
        <taxon>Bacteroidota</taxon>
        <taxon>Flavobacteriia</taxon>
        <taxon>Flavobacteriales</taxon>
        <taxon>Flavobacteriaceae</taxon>
        <taxon>Leeuwenhoekiella</taxon>
    </lineage>
</organism>
<dbReference type="GO" id="GO:0030246">
    <property type="term" value="F:carbohydrate binding"/>
    <property type="evidence" value="ECO:0007669"/>
    <property type="project" value="InterPro"/>
</dbReference>
<evidence type="ECO:0000313" key="3">
    <source>
        <dbReference type="Proteomes" id="UP000229433"/>
    </source>
</evidence>
<dbReference type="GO" id="GO:0016052">
    <property type="term" value="P:carbohydrate catabolic process"/>
    <property type="evidence" value="ECO:0007669"/>
    <property type="project" value="InterPro"/>
</dbReference>
<proteinExistence type="predicted"/>
<dbReference type="PROSITE" id="PS51257">
    <property type="entry name" value="PROKAR_LIPOPROTEIN"/>
    <property type="match status" value="1"/>
</dbReference>
<gene>
    <name evidence="2" type="ORF">CJ305_12205</name>
</gene>
<dbReference type="OrthoDB" id="9786766at2"/>
<evidence type="ECO:0000313" key="2">
    <source>
        <dbReference type="EMBL" id="PHQ28947.1"/>
    </source>
</evidence>
<comment type="caution">
    <text evidence="2">The sequence shown here is derived from an EMBL/GenBank/DDBJ whole genome shotgun (WGS) entry which is preliminary data.</text>
</comment>
<keyword evidence="3" id="KW-1185">Reference proteome</keyword>
<protein>
    <recommendedName>
        <fullName evidence="1">Carbohydrate-binding domain-containing protein</fullName>
    </recommendedName>
</protein>
<feature type="domain" description="Carbohydrate-binding" evidence="1">
    <location>
        <begin position="43"/>
        <end position="227"/>
    </location>
</feature>
<sequence>MKYLFLVFALLAFSCGKKEDPAPFPKAEAPQLKIPKATIAPKIDGKPNDPAWQKTDWLKLDQLWQGQKSDQNIQYKLTWTPDALYVLVYFQNFNLQLKTRNPLEDYNRQDRLVIYLDENNSGGLYDSGFDVFTYNVLYNGFVVGYDAQKLPKTYNNHINHKIFRTKQEAYHELRIAIFDQNFKPGSPNMAVSLSPNKELGFAMAYISRASEEKDSDTILGSVAIPEDYKNRIDQDSGLFATLQLVE</sequence>
<evidence type="ECO:0000259" key="1">
    <source>
        <dbReference type="Pfam" id="PF06452"/>
    </source>
</evidence>
<dbReference type="RefSeq" id="WP_099646562.1">
    <property type="nucleotide sequence ID" value="NZ_KZ319292.1"/>
</dbReference>
<name>A0A2G1VQ97_9FLAO</name>
<dbReference type="SUPFAM" id="SSF49344">
    <property type="entry name" value="CBD9-like"/>
    <property type="match status" value="1"/>
</dbReference>
<dbReference type="Pfam" id="PF06452">
    <property type="entry name" value="CBM9_1"/>
    <property type="match status" value="1"/>
</dbReference>